<dbReference type="AlphaFoldDB" id="A0A1H3ARX8"/>
<dbReference type="EMBL" id="FNNZ01000021">
    <property type="protein sequence ID" value="SDX32490.1"/>
    <property type="molecule type" value="Genomic_DNA"/>
</dbReference>
<evidence type="ECO:0000313" key="3">
    <source>
        <dbReference type="Proteomes" id="UP000198816"/>
    </source>
</evidence>
<proteinExistence type="predicted"/>
<name>A0A1H3ARX8_THIRO</name>
<evidence type="ECO:0000256" key="1">
    <source>
        <dbReference type="SAM" id="Coils"/>
    </source>
</evidence>
<dbReference type="Proteomes" id="UP000198816">
    <property type="component" value="Unassembled WGS sequence"/>
</dbReference>
<protein>
    <submittedName>
        <fullName evidence="2">Uncharacterized protein</fullName>
    </submittedName>
</protein>
<keyword evidence="1" id="KW-0175">Coiled coil</keyword>
<gene>
    <name evidence="2" type="ORF">SAMN05421783_12113</name>
</gene>
<dbReference type="RefSeq" id="WP_093035755.1">
    <property type="nucleotide sequence ID" value="NZ_FNNZ01000021.1"/>
</dbReference>
<keyword evidence="3" id="KW-1185">Reference proteome</keyword>
<feature type="coiled-coil region" evidence="1">
    <location>
        <begin position="179"/>
        <end position="213"/>
    </location>
</feature>
<accession>A0A1H3ARX8</accession>
<reference evidence="3" key="1">
    <citation type="submission" date="2016-10" db="EMBL/GenBank/DDBJ databases">
        <authorList>
            <person name="Varghese N."/>
            <person name="Submissions S."/>
        </authorList>
    </citation>
    <scope>NUCLEOTIDE SEQUENCE [LARGE SCALE GENOMIC DNA]</scope>
    <source>
        <strain evidence="3">DSM 217</strain>
    </source>
</reference>
<dbReference type="STRING" id="1058.SAMN05421783_12113"/>
<evidence type="ECO:0000313" key="2">
    <source>
        <dbReference type="EMBL" id="SDX32490.1"/>
    </source>
</evidence>
<dbReference type="OrthoDB" id="8557243at2"/>
<organism evidence="2 3">
    <name type="scientific">Thiocapsa roseopersicina</name>
    <dbReference type="NCBI Taxonomy" id="1058"/>
    <lineage>
        <taxon>Bacteria</taxon>
        <taxon>Pseudomonadati</taxon>
        <taxon>Pseudomonadota</taxon>
        <taxon>Gammaproteobacteria</taxon>
        <taxon>Chromatiales</taxon>
        <taxon>Chromatiaceae</taxon>
        <taxon>Thiocapsa</taxon>
    </lineage>
</organism>
<sequence>MKLFQSIFGGREALGRYPESLIEMAIERSVDGTDPRLRLVPGYRKRLREPVIHAIDHVVALVDGIPATVAAGLGDYRNDPRLSALFASGEEMQQVFARDRALSEYLSGNEGRSAERVTALLMARREEKNILGMDLVDDQVRRDVAQVTVSFSGHHLLEPQTIEEECRRFLKRRAFDHLLTLALARIAEARVERADLTRQRDLLQRQLRNMKRGTLSFDRPDPDEPDAAGIQTEFDAVSRQLQALGADAGLLKAHLEVVAERLAEAERQLWSEDIELCLGPMNIRRDPGDSSARVMVLHELQTARGARAVVLPVTIDPRDLPRQEDFVSAAQRYL</sequence>